<evidence type="ECO:0000259" key="2">
    <source>
        <dbReference type="Pfam" id="PF02557"/>
    </source>
</evidence>
<dbReference type="EMBL" id="JAADZU010000060">
    <property type="protein sequence ID" value="NDK91210.1"/>
    <property type="molecule type" value="Genomic_DNA"/>
</dbReference>
<name>A0A7K3LSK0_9ACTN</name>
<dbReference type="Proteomes" id="UP000466307">
    <property type="component" value="Unassembled WGS sequence"/>
</dbReference>
<evidence type="ECO:0000313" key="4">
    <source>
        <dbReference type="Proteomes" id="UP000466307"/>
    </source>
</evidence>
<dbReference type="PANTHER" id="PTHR34385">
    <property type="entry name" value="D-ALANYL-D-ALANINE CARBOXYPEPTIDASE"/>
    <property type="match status" value="1"/>
</dbReference>
<comment type="caution">
    <text evidence="3">The sequence shown here is derived from an EMBL/GenBank/DDBJ whole genome shotgun (WGS) entry which is preliminary data.</text>
</comment>
<dbReference type="RefSeq" id="WP_059038496.1">
    <property type="nucleotide sequence ID" value="NZ_JAADZU010000060.1"/>
</dbReference>
<dbReference type="GO" id="GO:0006508">
    <property type="term" value="P:proteolysis"/>
    <property type="evidence" value="ECO:0007669"/>
    <property type="project" value="InterPro"/>
</dbReference>
<organism evidence="3 4">
    <name type="scientific">Gordonia desulfuricans</name>
    <dbReference type="NCBI Taxonomy" id="89051"/>
    <lineage>
        <taxon>Bacteria</taxon>
        <taxon>Bacillati</taxon>
        <taxon>Actinomycetota</taxon>
        <taxon>Actinomycetes</taxon>
        <taxon>Mycobacteriales</taxon>
        <taxon>Gordoniaceae</taxon>
        <taxon>Gordonia</taxon>
    </lineage>
</organism>
<dbReference type="SUPFAM" id="SSF55166">
    <property type="entry name" value="Hedgehog/DD-peptidase"/>
    <property type="match status" value="1"/>
</dbReference>
<feature type="domain" description="D-alanyl-D-alanine carboxypeptidase-like core" evidence="2">
    <location>
        <begin position="26"/>
        <end position="102"/>
    </location>
</feature>
<dbReference type="InterPro" id="IPR003709">
    <property type="entry name" value="VanY-like_core_dom"/>
</dbReference>
<dbReference type="InterPro" id="IPR052179">
    <property type="entry name" value="DD-CPase-like"/>
</dbReference>
<keyword evidence="1" id="KW-0732">Signal</keyword>
<reference evidence="3 4" key="1">
    <citation type="submission" date="2020-01" db="EMBL/GenBank/DDBJ databases">
        <title>Investigation of new actinobacteria for the biodesulphurisation of diesel fuel.</title>
        <authorList>
            <person name="Athi Narayanan S.M."/>
        </authorList>
    </citation>
    <scope>NUCLEOTIDE SEQUENCE [LARGE SCALE GENOMIC DNA]</scope>
    <source>
        <strain evidence="3 4">213E</strain>
    </source>
</reference>
<feature type="chain" id="PRO_5029571576" evidence="1">
    <location>
        <begin position="20"/>
        <end position="155"/>
    </location>
</feature>
<dbReference type="InterPro" id="IPR009045">
    <property type="entry name" value="Zn_M74/Hedgehog-like"/>
</dbReference>
<dbReference type="AlphaFoldDB" id="A0A7K3LSK0"/>
<protein>
    <submittedName>
        <fullName evidence="3">M15 family metallopeptidase</fullName>
    </submittedName>
</protein>
<dbReference type="CDD" id="cd14846">
    <property type="entry name" value="Peptidase_M15_like"/>
    <property type="match status" value="1"/>
</dbReference>
<evidence type="ECO:0000256" key="1">
    <source>
        <dbReference type="SAM" id="SignalP"/>
    </source>
</evidence>
<dbReference type="Pfam" id="PF02557">
    <property type="entry name" value="VanY"/>
    <property type="match status" value="1"/>
</dbReference>
<accession>A0A7K3LSK0</accession>
<dbReference type="GO" id="GO:0008233">
    <property type="term" value="F:peptidase activity"/>
    <property type="evidence" value="ECO:0007669"/>
    <property type="project" value="InterPro"/>
</dbReference>
<dbReference type="Gene3D" id="3.30.1380.10">
    <property type="match status" value="1"/>
</dbReference>
<feature type="signal peptide" evidence="1">
    <location>
        <begin position="1"/>
        <end position="19"/>
    </location>
</feature>
<keyword evidence="4" id="KW-1185">Reference proteome</keyword>
<dbReference type="PANTHER" id="PTHR34385:SF1">
    <property type="entry name" value="PEPTIDOGLYCAN L-ALANYL-D-GLUTAMATE ENDOPEPTIDASE CWLK"/>
    <property type="match status" value="1"/>
</dbReference>
<sequence>MALTSLGAMSAWATAPAHAAPETAGLDPALATAYEQASTTAHTEGVDLWITSGKRSRAEQQQMWRDGLARYGSAAEARKWVLPPNESTHVSGHAIDVGPQAGAAWLERYGYRWGLCRTFTNEWWHFEKTSIPGVPCPAMWPNAAVRADQMGPALP</sequence>
<proteinExistence type="predicted"/>
<evidence type="ECO:0000313" key="3">
    <source>
        <dbReference type="EMBL" id="NDK91210.1"/>
    </source>
</evidence>
<gene>
    <name evidence="3" type="ORF">GYA93_16715</name>
</gene>